<dbReference type="AlphaFoldDB" id="A0A6J3PTS9"/>
<evidence type="ECO:0000313" key="3">
    <source>
        <dbReference type="RefSeq" id="XP_033693520.1"/>
    </source>
</evidence>
<dbReference type="InParanoid" id="A0A6J3PTS9"/>
<evidence type="ECO:0000313" key="2">
    <source>
        <dbReference type="Proteomes" id="UP000245320"/>
    </source>
</evidence>
<accession>A0A6J3PTS9</accession>
<feature type="region of interest" description="Disordered" evidence="1">
    <location>
        <begin position="161"/>
        <end position="192"/>
    </location>
</feature>
<sequence>MLPCSLSFFHQTCPSTVSNTIIFQFSTALVFLRWTQVFGNCVYPFNFRVLSSDPKIMPADLSVVGGEIEEVCGGSGAFCGRLLKRGKRKKGQSLPKWKPRRYLIHLEFILAVRPALHGQLWPKHQWLPVLPDVIRRIGWTASTWYLGRSRKAWTSCGRLRPRAARTGNPSRRSSSPTVGSTCERAAVSPGNRQPRCPICSKQGFVSWPFLGVTVGQLLCRHGLGRLWLFPKWGRGPGCCPPHRGRLCVPFPGQGLSWARLCGSWLCLPVKLILVLVLLPRSQVPGVFRGCTCD</sequence>
<reference evidence="3" key="1">
    <citation type="submission" date="2025-08" db="UniProtKB">
        <authorList>
            <consortium name="RefSeq"/>
        </authorList>
    </citation>
    <scope>IDENTIFICATION</scope>
    <source>
        <tissue evidence="3">Spleen</tissue>
    </source>
</reference>
<dbReference type="RefSeq" id="XP_033693520.1">
    <property type="nucleotide sequence ID" value="XM_033837629.1"/>
</dbReference>
<feature type="compositionally biased region" description="Polar residues" evidence="1">
    <location>
        <begin position="167"/>
        <end position="180"/>
    </location>
</feature>
<gene>
    <name evidence="3" type="primary">LOC101323986</name>
</gene>
<name>A0A6J3PTS9_TURTR</name>
<keyword evidence="2" id="KW-1185">Reference proteome</keyword>
<proteinExistence type="predicted"/>
<evidence type="ECO:0000256" key="1">
    <source>
        <dbReference type="SAM" id="MobiDB-lite"/>
    </source>
</evidence>
<dbReference type="Proteomes" id="UP000245320">
    <property type="component" value="Chromosome 1"/>
</dbReference>
<protein>
    <submittedName>
        <fullName evidence="3">Uncharacterized protein LOC101323986 isoform X1</fullName>
    </submittedName>
</protein>
<organism evidence="2 3">
    <name type="scientific">Tursiops truncatus</name>
    <name type="common">Atlantic bottle-nosed dolphin</name>
    <name type="synonym">Delphinus truncatus</name>
    <dbReference type="NCBI Taxonomy" id="9739"/>
    <lineage>
        <taxon>Eukaryota</taxon>
        <taxon>Metazoa</taxon>
        <taxon>Chordata</taxon>
        <taxon>Craniata</taxon>
        <taxon>Vertebrata</taxon>
        <taxon>Euteleostomi</taxon>
        <taxon>Mammalia</taxon>
        <taxon>Eutheria</taxon>
        <taxon>Laurasiatheria</taxon>
        <taxon>Artiodactyla</taxon>
        <taxon>Whippomorpha</taxon>
        <taxon>Cetacea</taxon>
        <taxon>Odontoceti</taxon>
        <taxon>Delphinidae</taxon>
        <taxon>Tursiops</taxon>
    </lineage>
</organism>